<sequence length="131" mass="14528">MTDTPLTLDHDRHTIDQELARLDRLATLLDSRFRLPGTSIRFGLDSIVGLVPGIGDTLVAAPSAWMIWRGHAMGVSKWHLTRMAANLGIDYVIGAIPLVGDLFDIGFKANLRNLAILREGLDARRFPRRNA</sequence>
<accession>A0A286IFN3</accession>
<gene>
    <name evidence="1" type="ORF">SAMN05877838_3902</name>
</gene>
<dbReference type="PANTHER" id="PTHR35519:SF2">
    <property type="entry name" value="PH DOMAIN PROTEIN"/>
    <property type="match status" value="1"/>
</dbReference>
<dbReference type="Proteomes" id="UP000219465">
    <property type="component" value="Unassembled WGS sequence"/>
</dbReference>
<dbReference type="RefSeq" id="WP_097109428.1">
    <property type="nucleotide sequence ID" value="NZ_OCPC01000007.1"/>
</dbReference>
<dbReference type="Pfam" id="PF13430">
    <property type="entry name" value="DUF4112"/>
    <property type="match status" value="1"/>
</dbReference>
<dbReference type="OrthoDB" id="513552at2"/>
<evidence type="ECO:0000313" key="2">
    <source>
        <dbReference type="Proteomes" id="UP000219465"/>
    </source>
</evidence>
<protein>
    <submittedName>
        <fullName evidence="1">Uncharacterized protein DUF4112</fullName>
    </submittedName>
</protein>
<dbReference type="EMBL" id="OCPC01000007">
    <property type="protein sequence ID" value="SOE18953.1"/>
    <property type="molecule type" value="Genomic_DNA"/>
</dbReference>
<dbReference type="AlphaFoldDB" id="A0A286IFN3"/>
<reference evidence="2" key="1">
    <citation type="submission" date="2017-08" db="EMBL/GenBank/DDBJ databases">
        <authorList>
            <person name="Varghese N."/>
            <person name="Submissions S."/>
        </authorList>
    </citation>
    <scope>NUCLEOTIDE SEQUENCE [LARGE SCALE GENOMIC DNA]</scope>
    <source>
        <strain evidence="2">KCTC 23107</strain>
    </source>
</reference>
<keyword evidence="2" id="KW-1185">Reference proteome</keyword>
<organism evidence="1 2">
    <name type="scientific">Hoeflea halophila</name>
    <dbReference type="NCBI Taxonomy" id="714899"/>
    <lineage>
        <taxon>Bacteria</taxon>
        <taxon>Pseudomonadati</taxon>
        <taxon>Pseudomonadota</taxon>
        <taxon>Alphaproteobacteria</taxon>
        <taxon>Hyphomicrobiales</taxon>
        <taxon>Rhizobiaceae</taxon>
        <taxon>Hoeflea</taxon>
    </lineage>
</organism>
<proteinExistence type="predicted"/>
<evidence type="ECO:0000313" key="1">
    <source>
        <dbReference type="EMBL" id="SOE18953.1"/>
    </source>
</evidence>
<dbReference type="PANTHER" id="PTHR35519">
    <property type="entry name" value="MEMBRANE PROTEINS"/>
    <property type="match status" value="1"/>
</dbReference>
<dbReference type="InterPro" id="IPR025187">
    <property type="entry name" value="DUF4112"/>
</dbReference>
<name>A0A286IFN3_9HYPH</name>